<evidence type="ECO:0000256" key="1">
    <source>
        <dbReference type="SAM" id="Phobius"/>
    </source>
</evidence>
<protein>
    <submittedName>
        <fullName evidence="2">Uncharacterized protein</fullName>
    </submittedName>
</protein>
<dbReference type="Proteomes" id="UP000799757">
    <property type="component" value="Unassembled WGS sequence"/>
</dbReference>
<sequence length="60" mass="6379">MDSFGGDACVFDLWKGMWFCTLLIGAVGGIVVGSSTDQLSSQLIDISVILGYMWDMSGIA</sequence>
<keyword evidence="1" id="KW-0472">Membrane</keyword>
<accession>A0A6A6XCN3</accession>
<evidence type="ECO:0000313" key="2">
    <source>
        <dbReference type="EMBL" id="KAF2794340.1"/>
    </source>
</evidence>
<feature type="transmembrane region" description="Helical" evidence="1">
    <location>
        <begin position="16"/>
        <end position="33"/>
    </location>
</feature>
<reference evidence="2" key="1">
    <citation type="journal article" date="2020" name="Stud. Mycol.">
        <title>101 Dothideomycetes genomes: a test case for predicting lifestyles and emergence of pathogens.</title>
        <authorList>
            <person name="Haridas S."/>
            <person name="Albert R."/>
            <person name="Binder M."/>
            <person name="Bloem J."/>
            <person name="Labutti K."/>
            <person name="Salamov A."/>
            <person name="Andreopoulos B."/>
            <person name="Baker S."/>
            <person name="Barry K."/>
            <person name="Bills G."/>
            <person name="Bluhm B."/>
            <person name="Cannon C."/>
            <person name="Castanera R."/>
            <person name="Culley D."/>
            <person name="Daum C."/>
            <person name="Ezra D."/>
            <person name="Gonzalez J."/>
            <person name="Henrissat B."/>
            <person name="Kuo A."/>
            <person name="Liang C."/>
            <person name="Lipzen A."/>
            <person name="Lutzoni F."/>
            <person name="Magnuson J."/>
            <person name="Mondo S."/>
            <person name="Nolan M."/>
            <person name="Ohm R."/>
            <person name="Pangilinan J."/>
            <person name="Park H.-J."/>
            <person name="Ramirez L."/>
            <person name="Alfaro M."/>
            <person name="Sun H."/>
            <person name="Tritt A."/>
            <person name="Yoshinaga Y."/>
            <person name="Zwiers L.-H."/>
            <person name="Turgeon B."/>
            <person name="Goodwin S."/>
            <person name="Spatafora J."/>
            <person name="Crous P."/>
            <person name="Grigoriev I."/>
        </authorList>
    </citation>
    <scope>NUCLEOTIDE SEQUENCE</scope>
    <source>
        <strain evidence="2">CBS 109.77</strain>
    </source>
</reference>
<evidence type="ECO:0000313" key="3">
    <source>
        <dbReference type="Proteomes" id="UP000799757"/>
    </source>
</evidence>
<name>A0A6A6XCN3_9PLEO</name>
<gene>
    <name evidence="2" type="ORF">K505DRAFT_28231</name>
</gene>
<organism evidence="2 3">
    <name type="scientific">Melanomma pulvis-pyrius CBS 109.77</name>
    <dbReference type="NCBI Taxonomy" id="1314802"/>
    <lineage>
        <taxon>Eukaryota</taxon>
        <taxon>Fungi</taxon>
        <taxon>Dikarya</taxon>
        <taxon>Ascomycota</taxon>
        <taxon>Pezizomycotina</taxon>
        <taxon>Dothideomycetes</taxon>
        <taxon>Pleosporomycetidae</taxon>
        <taxon>Pleosporales</taxon>
        <taxon>Melanommataceae</taxon>
        <taxon>Melanomma</taxon>
    </lineage>
</organism>
<keyword evidence="1" id="KW-0812">Transmembrane</keyword>
<keyword evidence="1" id="KW-1133">Transmembrane helix</keyword>
<dbReference type="EMBL" id="MU001894">
    <property type="protein sequence ID" value="KAF2794340.1"/>
    <property type="molecule type" value="Genomic_DNA"/>
</dbReference>
<proteinExistence type="predicted"/>
<keyword evidence="3" id="KW-1185">Reference proteome</keyword>
<dbReference type="AlphaFoldDB" id="A0A6A6XCN3"/>